<organism evidence="1 2">
    <name type="scientific">Candidatus Shapirobacteria bacterium CG06_land_8_20_14_3_00_40_12</name>
    <dbReference type="NCBI Taxonomy" id="1974881"/>
    <lineage>
        <taxon>Bacteria</taxon>
        <taxon>Candidatus Shapironibacteriota</taxon>
    </lineage>
</organism>
<dbReference type="AlphaFoldDB" id="A0A2M7AT50"/>
<sequence>MAINNARKYYEYWENQDWVIKDASGNPLPGSGKFMAEFKRFAQEAVEGDWNMDTSFPIPRKPLSDND</sequence>
<accession>A0A2M7AT50</accession>
<evidence type="ECO:0000313" key="2">
    <source>
        <dbReference type="Proteomes" id="UP000231407"/>
    </source>
</evidence>
<protein>
    <submittedName>
        <fullName evidence="1">Uncharacterized protein</fullName>
    </submittedName>
</protein>
<proteinExistence type="predicted"/>
<comment type="caution">
    <text evidence="1">The sequence shown here is derived from an EMBL/GenBank/DDBJ whole genome shotgun (WGS) entry which is preliminary data.</text>
</comment>
<dbReference type="EMBL" id="PEWA01000005">
    <property type="protein sequence ID" value="PIU73801.1"/>
    <property type="molecule type" value="Genomic_DNA"/>
</dbReference>
<dbReference type="Proteomes" id="UP000231407">
    <property type="component" value="Unassembled WGS sequence"/>
</dbReference>
<gene>
    <name evidence="1" type="ORF">COS78_00305</name>
</gene>
<evidence type="ECO:0000313" key="1">
    <source>
        <dbReference type="EMBL" id="PIU73801.1"/>
    </source>
</evidence>
<reference evidence="2" key="1">
    <citation type="submission" date="2017-09" db="EMBL/GenBank/DDBJ databases">
        <title>Depth-based differentiation of microbial function through sediment-hosted aquifers and enrichment of novel symbionts in the deep terrestrial subsurface.</title>
        <authorList>
            <person name="Probst A.J."/>
            <person name="Ladd B."/>
            <person name="Jarett J.K."/>
            <person name="Geller-Mcgrath D.E."/>
            <person name="Sieber C.M.K."/>
            <person name="Emerson J.B."/>
            <person name="Anantharaman K."/>
            <person name="Thomas B.C."/>
            <person name="Malmstrom R."/>
            <person name="Stieglmeier M."/>
            <person name="Klingl A."/>
            <person name="Woyke T."/>
            <person name="Ryan C.M."/>
            <person name="Banfield J.F."/>
        </authorList>
    </citation>
    <scope>NUCLEOTIDE SEQUENCE [LARGE SCALE GENOMIC DNA]</scope>
</reference>
<name>A0A2M7AT50_9BACT</name>